<sequence length="105" mass="11690">MSLDARVSLLEDGFMRQEQGITSIAAATPELLKRDRQGFRQPGSGRQDVPSPAQRASHAQEGGESGDGQVNLMPRLNRRISWIHDGLGQQEPNEVQRQVRPMQET</sequence>
<reference evidence="3 4" key="2">
    <citation type="submission" date="2024-05" db="EMBL/GenBank/DDBJ databases">
        <authorList>
            <person name="Chen Y."/>
            <person name="Shah S."/>
            <person name="Dougan E. K."/>
            <person name="Thang M."/>
            <person name="Chan C."/>
        </authorList>
    </citation>
    <scope>NUCLEOTIDE SEQUENCE [LARGE SCALE GENOMIC DNA]</scope>
</reference>
<evidence type="ECO:0000313" key="4">
    <source>
        <dbReference type="Proteomes" id="UP001152797"/>
    </source>
</evidence>
<evidence type="ECO:0000256" key="1">
    <source>
        <dbReference type="SAM" id="MobiDB-lite"/>
    </source>
</evidence>
<comment type="caution">
    <text evidence="2">The sequence shown here is derived from an EMBL/GenBank/DDBJ whole genome shotgun (WGS) entry which is preliminary data.</text>
</comment>
<gene>
    <name evidence="2" type="ORF">C1SCF055_LOCUS17072</name>
</gene>
<organism evidence="2">
    <name type="scientific">Cladocopium goreaui</name>
    <dbReference type="NCBI Taxonomy" id="2562237"/>
    <lineage>
        <taxon>Eukaryota</taxon>
        <taxon>Sar</taxon>
        <taxon>Alveolata</taxon>
        <taxon>Dinophyceae</taxon>
        <taxon>Suessiales</taxon>
        <taxon>Symbiodiniaceae</taxon>
        <taxon>Cladocopium</taxon>
    </lineage>
</organism>
<feature type="region of interest" description="Disordered" evidence="1">
    <location>
        <begin position="26"/>
        <end position="105"/>
    </location>
</feature>
<dbReference type="EMBL" id="CAMXCT020001435">
    <property type="protein sequence ID" value="CAL1143426.1"/>
    <property type="molecule type" value="Genomic_DNA"/>
</dbReference>
<protein>
    <submittedName>
        <fullName evidence="2">Uncharacterized protein</fullName>
    </submittedName>
</protein>
<dbReference type="EMBL" id="CAMXCT030001435">
    <property type="protein sequence ID" value="CAL4777363.1"/>
    <property type="molecule type" value="Genomic_DNA"/>
</dbReference>
<name>A0A9P1FVV2_9DINO</name>
<keyword evidence="4" id="KW-1185">Reference proteome</keyword>
<dbReference type="AlphaFoldDB" id="A0A9P1FVV2"/>
<dbReference type="Proteomes" id="UP001152797">
    <property type="component" value="Unassembled WGS sequence"/>
</dbReference>
<dbReference type="EMBL" id="CAMXCT010001435">
    <property type="protein sequence ID" value="CAI3990051.1"/>
    <property type="molecule type" value="Genomic_DNA"/>
</dbReference>
<evidence type="ECO:0000313" key="3">
    <source>
        <dbReference type="EMBL" id="CAL4777363.1"/>
    </source>
</evidence>
<reference evidence="2" key="1">
    <citation type="submission" date="2022-10" db="EMBL/GenBank/DDBJ databases">
        <authorList>
            <person name="Chen Y."/>
            <person name="Dougan E. K."/>
            <person name="Chan C."/>
            <person name="Rhodes N."/>
            <person name="Thang M."/>
        </authorList>
    </citation>
    <scope>NUCLEOTIDE SEQUENCE</scope>
</reference>
<proteinExistence type="predicted"/>
<accession>A0A9P1FVV2</accession>
<evidence type="ECO:0000313" key="2">
    <source>
        <dbReference type="EMBL" id="CAI3990051.1"/>
    </source>
</evidence>